<reference evidence="1 2" key="1">
    <citation type="journal article" date="2024" name="Nat. Commun.">
        <title>Phylogenomics reveals the evolutionary origins of lichenization in chlorophyte algae.</title>
        <authorList>
            <person name="Puginier C."/>
            <person name="Libourel C."/>
            <person name="Otte J."/>
            <person name="Skaloud P."/>
            <person name="Haon M."/>
            <person name="Grisel S."/>
            <person name="Petersen M."/>
            <person name="Berrin J.G."/>
            <person name="Delaux P.M."/>
            <person name="Dal Grande F."/>
            <person name="Keller J."/>
        </authorList>
    </citation>
    <scope>NUCLEOTIDE SEQUENCE [LARGE SCALE GENOMIC DNA]</scope>
    <source>
        <strain evidence="1 2">SAG 2145</strain>
    </source>
</reference>
<proteinExistence type="predicted"/>
<evidence type="ECO:0000313" key="1">
    <source>
        <dbReference type="EMBL" id="KAK9819207.1"/>
    </source>
</evidence>
<protein>
    <submittedName>
        <fullName evidence="1">Uncharacterized protein</fullName>
    </submittedName>
</protein>
<comment type="caution">
    <text evidence="1">The sequence shown here is derived from an EMBL/GenBank/DDBJ whole genome shotgun (WGS) entry which is preliminary data.</text>
</comment>
<dbReference type="Proteomes" id="UP001438707">
    <property type="component" value="Unassembled WGS sequence"/>
</dbReference>
<evidence type="ECO:0000313" key="2">
    <source>
        <dbReference type="Proteomes" id="UP001438707"/>
    </source>
</evidence>
<gene>
    <name evidence="1" type="ORF">WJX74_004719</name>
</gene>
<keyword evidence="2" id="KW-1185">Reference proteome</keyword>
<sequence>MHLVTGSWDTSVYGGSLVVTGYGLSATVAFTVNLANNQNAYEQQICSYQCSPQAGGKGDPHFTGFEGSRFDFNGVEGNSYELLSTANTLFNIQMVKRGFLTGEDGTRYLLPQYNNTATWIGAVGILHSGAEVLISKNEQEEASGGLFIMQVQMPPNFSRRLDVSVERTPETPEEAEGIIGRTMANLLTGTLLDADITDTVWLVEGDNKMTHSKTLEARLTSAYQTSGLFSSNARMTNFDSTAFGKVAMQPVSVSRRKLLR</sequence>
<dbReference type="EMBL" id="JALJOS010000049">
    <property type="protein sequence ID" value="KAK9819207.1"/>
    <property type="molecule type" value="Genomic_DNA"/>
</dbReference>
<dbReference type="AlphaFoldDB" id="A0AAW1QCW4"/>
<accession>A0AAW1QCW4</accession>
<name>A0AAW1QCW4_9CHLO</name>
<organism evidence="1 2">
    <name type="scientific">Apatococcus lobatus</name>
    <dbReference type="NCBI Taxonomy" id="904363"/>
    <lineage>
        <taxon>Eukaryota</taxon>
        <taxon>Viridiplantae</taxon>
        <taxon>Chlorophyta</taxon>
        <taxon>core chlorophytes</taxon>
        <taxon>Trebouxiophyceae</taxon>
        <taxon>Chlorellales</taxon>
        <taxon>Chlorellaceae</taxon>
        <taxon>Apatococcus</taxon>
    </lineage>
</organism>